<dbReference type="EMBL" id="MUTJ01000061">
    <property type="protein sequence ID" value="ONU83301.1"/>
    <property type="molecule type" value="Genomic_DNA"/>
</dbReference>
<organism evidence="1 2">
    <name type="scientific">Burkholderia cenocepacia</name>
    <dbReference type="NCBI Taxonomy" id="95486"/>
    <lineage>
        <taxon>Bacteria</taxon>
        <taxon>Pseudomonadati</taxon>
        <taxon>Pseudomonadota</taxon>
        <taxon>Betaproteobacteria</taxon>
        <taxon>Burkholderiales</taxon>
        <taxon>Burkholderiaceae</taxon>
        <taxon>Burkholderia</taxon>
        <taxon>Burkholderia cepacia complex</taxon>
    </lineage>
</organism>
<gene>
    <name evidence="1" type="ORF">A8E72_20110</name>
</gene>
<dbReference type="RefSeq" id="WP_077176546.1">
    <property type="nucleotide sequence ID" value="NZ_MUTB01000105.1"/>
</dbReference>
<name>A0A1V2W1N7_9BURK</name>
<reference evidence="1 2" key="1">
    <citation type="submission" date="2016-08" db="EMBL/GenBank/DDBJ databases">
        <authorList>
            <person name="Seilhamer J.J."/>
        </authorList>
    </citation>
    <scope>NUCLEOTIDE SEQUENCE [LARGE SCALE GENOMIC DNA]</scope>
    <source>
        <strain evidence="1 2">VC14762</strain>
    </source>
</reference>
<dbReference type="AlphaFoldDB" id="A0A1V2W1N7"/>
<dbReference type="Proteomes" id="UP000188543">
    <property type="component" value="Unassembled WGS sequence"/>
</dbReference>
<protein>
    <submittedName>
        <fullName evidence="1">Uncharacterized protein</fullName>
    </submittedName>
</protein>
<proteinExistence type="predicted"/>
<sequence length="75" mass="8113">MIVARPNTAKEPDLLTGHEAEALRYVAMDGQELATIPAPASGWTHDALERVRPAIPEGEAWDAFLGTQWVGSSEL</sequence>
<comment type="caution">
    <text evidence="1">The sequence shown here is derived from an EMBL/GenBank/DDBJ whole genome shotgun (WGS) entry which is preliminary data.</text>
</comment>
<evidence type="ECO:0000313" key="2">
    <source>
        <dbReference type="Proteomes" id="UP000188543"/>
    </source>
</evidence>
<evidence type="ECO:0000313" key="1">
    <source>
        <dbReference type="EMBL" id="ONU83301.1"/>
    </source>
</evidence>
<accession>A0A1V2W1N7</accession>